<gene>
    <name evidence="5" type="ORF">WICANDRAFT_77980</name>
</gene>
<feature type="compositionally biased region" description="Acidic residues" evidence="3">
    <location>
        <begin position="420"/>
        <end position="430"/>
    </location>
</feature>
<dbReference type="GeneID" id="30201890"/>
<evidence type="ECO:0000313" key="6">
    <source>
        <dbReference type="Proteomes" id="UP000094112"/>
    </source>
</evidence>
<feature type="compositionally biased region" description="Low complexity" evidence="3">
    <location>
        <begin position="132"/>
        <end position="150"/>
    </location>
</feature>
<keyword evidence="6" id="KW-1185">Reference proteome</keyword>
<accession>A0A1E3P7Z9</accession>
<feature type="compositionally biased region" description="Polar residues" evidence="3">
    <location>
        <begin position="12"/>
        <end position="24"/>
    </location>
</feature>
<proteinExistence type="inferred from homology"/>
<evidence type="ECO:0000256" key="3">
    <source>
        <dbReference type="SAM" id="MobiDB-lite"/>
    </source>
</evidence>
<dbReference type="SUPFAM" id="SSF47473">
    <property type="entry name" value="EF-hand"/>
    <property type="match status" value="1"/>
</dbReference>
<dbReference type="SMART" id="SM00027">
    <property type="entry name" value="EH"/>
    <property type="match status" value="1"/>
</dbReference>
<dbReference type="EMBL" id="KV454209">
    <property type="protein sequence ID" value="ODQ61344.1"/>
    <property type="molecule type" value="Genomic_DNA"/>
</dbReference>
<dbReference type="GO" id="GO:0031505">
    <property type="term" value="P:fungal-type cell wall organization"/>
    <property type="evidence" value="ECO:0007669"/>
    <property type="project" value="UniProtKB-ARBA"/>
</dbReference>
<feature type="region of interest" description="Disordered" evidence="3">
    <location>
        <begin position="113"/>
        <end position="150"/>
    </location>
</feature>
<dbReference type="InterPro" id="IPR000261">
    <property type="entry name" value="EH_dom"/>
</dbReference>
<feature type="region of interest" description="Disordered" evidence="3">
    <location>
        <begin position="167"/>
        <end position="196"/>
    </location>
</feature>
<evidence type="ECO:0000259" key="4">
    <source>
        <dbReference type="PROSITE" id="PS50031"/>
    </source>
</evidence>
<dbReference type="AlphaFoldDB" id="A0A1E3P7Z9"/>
<feature type="region of interest" description="Disordered" evidence="3">
    <location>
        <begin position="331"/>
        <end position="434"/>
    </location>
</feature>
<keyword evidence="1" id="KW-0443">Lipid metabolism</keyword>
<feature type="compositionally biased region" description="Pro residues" evidence="3">
    <location>
        <begin position="356"/>
        <end position="367"/>
    </location>
</feature>
<feature type="compositionally biased region" description="Low complexity" evidence="3">
    <location>
        <begin position="187"/>
        <end position="196"/>
    </location>
</feature>
<dbReference type="Gene3D" id="1.10.238.10">
    <property type="entry name" value="EF-hand"/>
    <property type="match status" value="1"/>
</dbReference>
<organism evidence="5 6">
    <name type="scientific">Wickerhamomyces anomalus (strain ATCC 58044 / CBS 1984 / NCYC 433 / NRRL Y-366-8)</name>
    <name type="common">Yeast</name>
    <name type="synonym">Hansenula anomala</name>
    <dbReference type="NCBI Taxonomy" id="683960"/>
    <lineage>
        <taxon>Eukaryota</taxon>
        <taxon>Fungi</taxon>
        <taxon>Dikarya</taxon>
        <taxon>Ascomycota</taxon>
        <taxon>Saccharomycotina</taxon>
        <taxon>Saccharomycetes</taxon>
        <taxon>Phaffomycetales</taxon>
        <taxon>Wickerhamomycetaceae</taxon>
        <taxon>Wickerhamomyces</taxon>
    </lineage>
</organism>
<name>A0A1E3P7Z9_WICAA</name>
<feature type="compositionally biased region" description="Basic residues" evidence="3">
    <location>
        <begin position="1"/>
        <end position="11"/>
    </location>
</feature>
<feature type="region of interest" description="Disordered" evidence="3">
    <location>
        <begin position="256"/>
        <end position="282"/>
    </location>
</feature>
<protein>
    <recommendedName>
        <fullName evidence="4">EH domain-containing protein</fullName>
    </recommendedName>
</protein>
<evidence type="ECO:0000256" key="2">
    <source>
        <dbReference type="ARBA" id="ARBA00061579"/>
    </source>
</evidence>
<evidence type="ECO:0000313" key="5">
    <source>
        <dbReference type="EMBL" id="ODQ61344.1"/>
    </source>
</evidence>
<feature type="region of interest" description="Disordered" evidence="3">
    <location>
        <begin position="50"/>
        <end position="82"/>
    </location>
</feature>
<dbReference type="OrthoDB" id="10045710at2759"/>
<feature type="domain" description="EH" evidence="4">
    <location>
        <begin position="560"/>
        <end position="649"/>
    </location>
</feature>
<dbReference type="Proteomes" id="UP000094112">
    <property type="component" value="Unassembled WGS sequence"/>
</dbReference>
<dbReference type="STRING" id="683960.A0A1E3P7Z9"/>
<comment type="similarity">
    <text evidence="2">Belongs to the IRS4 family.</text>
</comment>
<dbReference type="GO" id="GO:0000407">
    <property type="term" value="C:phagophore assembly site"/>
    <property type="evidence" value="ECO:0007669"/>
    <property type="project" value="UniProtKB-ARBA"/>
</dbReference>
<dbReference type="FunFam" id="1.10.238.10:FF:000326">
    <property type="entry name" value="IRS4p EH domain-containing protein"/>
    <property type="match status" value="1"/>
</dbReference>
<feature type="compositionally biased region" description="Polar residues" evidence="3">
    <location>
        <begin position="335"/>
        <end position="351"/>
    </location>
</feature>
<feature type="compositionally biased region" description="Polar residues" evidence="3">
    <location>
        <begin position="405"/>
        <end position="416"/>
    </location>
</feature>
<feature type="region of interest" description="Disordered" evidence="3">
    <location>
        <begin position="297"/>
        <end position="318"/>
    </location>
</feature>
<feature type="region of interest" description="Disordered" evidence="3">
    <location>
        <begin position="1"/>
        <end position="27"/>
    </location>
</feature>
<dbReference type="PROSITE" id="PS50031">
    <property type="entry name" value="EH"/>
    <property type="match status" value="1"/>
</dbReference>
<reference evidence="5 6" key="1">
    <citation type="journal article" date="2016" name="Proc. Natl. Acad. Sci. U.S.A.">
        <title>Comparative genomics of biotechnologically important yeasts.</title>
        <authorList>
            <person name="Riley R."/>
            <person name="Haridas S."/>
            <person name="Wolfe K.H."/>
            <person name="Lopes M.R."/>
            <person name="Hittinger C.T."/>
            <person name="Goeker M."/>
            <person name="Salamov A.A."/>
            <person name="Wisecaver J.H."/>
            <person name="Long T.M."/>
            <person name="Calvey C.H."/>
            <person name="Aerts A.L."/>
            <person name="Barry K.W."/>
            <person name="Choi C."/>
            <person name="Clum A."/>
            <person name="Coughlan A.Y."/>
            <person name="Deshpande S."/>
            <person name="Douglass A.P."/>
            <person name="Hanson S.J."/>
            <person name="Klenk H.-P."/>
            <person name="LaButti K.M."/>
            <person name="Lapidus A."/>
            <person name="Lindquist E.A."/>
            <person name="Lipzen A.M."/>
            <person name="Meier-Kolthoff J.P."/>
            <person name="Ohm R.A."/>
            <person name="Otillar R.P."/>
            <person name="Pangilinan J.L."/>
            <person name="Peng Y."/>
            <person name="Rokas A."/>
            <person name="Rosa C.A."/>
            <person name="Scheuner C."/>
            <person name="Sibirny A.A."/>
            <person name="Slot J.C."/>
            <person name="Stielow J.B."/>
            <person name="Sun H."/>
            <person name="Kurtzman C.P."/>
            <person name="Blackwell M."/>
            <person name="Grigoriev I.V."/>
            <person name="Jeffries T.W."/>
        </authorList>
    </citation>
    <scope>NUCLEOTIDE SEQUENCE [LARGE SCALE GENOMIC DNA]</scope>
    <source>
        <strain evidence="6">ATCC 58044 / CBS 1984 / NCYC 433 / NRRL Y-366-8</strain>
    </source>
</reference>
<dbReference type="InterPro" id="IPR011992">
    <property type="entry name" value="EF-hand-dom_pair"/>
</dbReference>
<dbReference type="CDD" id="cd00052">
    <property type="entry name" value="EH"/>
    <property type="match status" value="1"/>
</dbReference>
<dbReference type="RefSeq" id="XP_019040551.1">
    <property type="nucleotide sequence ID" value="XM_019184644.1"/>
</dbReference>
<dbReference type="GO" id="GO:0006629">
    <property type="term" value="P:lipid metabolic process"/>
    <property type="evidence" value="ECO:0007669"/>
    <property type="project" value="UniProtKB-KW"/>
</dbReference>
<evidence type="ECO:0000256" key="1">
    <source>
        <dbReference type="ARBA" id="ARBA00023098"/>
    </source>
</evidence>
<dbReference type="Pfam" id="PF12763">
    <property type="entry name" value="EH"/>
    <property type="match status" value="1"/>
</dbReference>
<sequence>MGLLGRRHTHHQVSTLKKNQNNDALANPPSQSSLIAAQAAASLFQNSNNSAVGQQTTPAAKNASAGLRRTTSVNGVPTATRPKVVVHPNVKKSPLPPKLVNNNTNQNHNAQANIENLSLNEEPPKLTRARSRSPAPTSRRTTPPNHTVPSATSIQAIASAAAKSAANSTADLLSPPNPSHTNKVYPSSPSISLGSSNSLDSAPFSLKPPNFQGTINRSTSDVASISEAQLHPPKFYFDSDQNGSDYFDGYDRSSIRSSSAGSDYLSTPKYQRGSGGSSSHLALDTIPSRIDEHENEYYESDPNDYDYDHEGDYSDSDLPQSQIEFNIDRSLDPLTPTSKYDLSQLQQSTRPSLPMRKPPPSDIPPLQPAQNMHLGSSSSLLPNPAPPMSRRNTSPKRKPPPGSPYLNQYDTDSVLNSGLDGEEDDDDDDPLPQYPLSVEAQELRRRHRHHHGFRKNAKNIFKKGMKVTAAANPTSYLSNDNEEPKIGHFRTTMRKEKKKSVFNEDKPWKHHNDREYITEQERKRYDGVWVANKGLYMNLVDPATLKQGAEEQESENVALKASMLSTKTEQSPMQETSLMLNLVVRDLWSRSRLPPDLLRQVWELVDTRKDGTIERKSFIIGMWLVDQCLYGRKLPKQLDNSVWNSVSQLGVNVVIKPKKRK</sequence>